<dbReference type="InterPro" id="IPR050194">
    <property type="entry name" value="Glycosyltransferase_grp1"/>
</dbReference>
<dbReference type="OrthoDB" id="9810929at2"/>
<dbReference type="STRING" id="104663.SAMN04488121_104216"/>
<sequence>MRIGIVCYPTYGGSGVLATELGKALADKGHMVHFITYQQPVRLNAFHANIYYHEVQVPTYPLFDFPPYESALSSTMVDVILNQQLDLLHVHYAIPHASTAYLAKQIVSKQGRTVPFITTLHGTDITLVGKDKTYAPVVTFSINESDAITAVSNNLREETYKSFQIEKDIEVIYNFVDTERFKRRDTELLHFRNAIAPNGERILLHVSNFRKVKRVPDVVKVFQKVREKVPVKLLLVGDGPDRPAIEAMCRDMHLCGDIRFVGKQEQLEDVMSIADLFILPSDYESFGLAALEAMAAEVPVISSNAGGLPEVNIHGKTGYLSPVGDVDSMADHALRLLQDEALLASMRKGALEQAQRFHINNIIPQYEALYEEVMNRALESVDK</sequence>
<dbReference type="GO" id="GO:0016757">
    <property type="term" value="F:glycosyltransferase activity"/>
    <property type="evidence" value="ECO:0007669"/>
    <property type="project" value="InterPro"/>
</dbReference>
<dbReference type="InterPro" id="IPR001296">
    <property type="entry name" value="Glyco_trans_1"/>
</dbReference>
<feature type="domain" description="Glycosyl transferase family 1" evidence="1">
    <location>
        <begin position="196"/>
        <end position="350"/>
    </location>
</feature>
<dbReference type="PANTHER" id="PTHR45947:SF3">
    <property type="entry name" value="SULFOQUINOVOSYL TRANSFERASE SQD2"/>
    <property type="match status" value="1"/>
</dbReference>
<dbReference type="InterPro" id="IPR023881">
    <property type="entry name" value="Thiol_BshA"/>
</dbReference>
<protein>
    <submittedName>
        <fullName evidence="3">N-acetyl-alpha-D-glucosaminyl L-malate synthase BshA</fullName>
    </submittedName>
</protein>
<gene>
    <name evidence="3" type="ORF">SAMN04488121_104216</name>
</gene>
<dbReference type="RefSeq" id="WP_089834396.1">
    <property type="nucleotide sequence ID" value="NZ_FNBN01000004.1"/>
</dbReference>
<dbReference type="Pfam" id="PF00534">
    <property type="entry name" value="Glycos_transf_1"/>
    <property type="match status" value="1"/>
</dbReference>
<dbReference type="PANTHER" id="PTHR45947">
    <property type="entry name" value="SULFOQUINOVOSYL TRANSFERASE SQD2"/>
    <property type="match status" value="1"/>
</dbReference>
<dbReference type="EMBL" id="FNBN01000004">
    <property type="protein sequence ID" value="SDG42370.1"/>
    <property type="molecule type" value="Genomic_DNA"/>
</dbReference>
<proteinExistence type="predicted"/>
<dbReference type="Proteomes" id="UP000199045">
    <property type="component" value="Unassembled WGS sequence"/>
</dbReference>
<dbReference type="Gene3D" id="3.40.50.2000">
    <property type="entry name" value="Glycogen Phosphorylase B"/>
    <property type="match status" value="2"/>
</dbReference>
<dbReference type="SUPFAM" id="SSF53756">
    <property type="entry name" value="UDP-Glycosyltransferase/glycogen phosphorylase"/>
    <property type="match status" value="1"/>
</dbReference>
<dbReference type="Pfam" id="PF13439">
    <property type="entry name" value="Glyco_transf_4"/>
    <property type="match status" value="1"/>
</dbReference>
<feature type="domain" description="Glycosyltransferase subfamily 4-like N-terminal" evidence="2">
    <location>
        <begin position="11"/>
        <end position="180"/>
    </location>
</feature>
<reference evidence="3 4" key="1">
    <citation type="submission" date="2016-10" db="EMBL/GenBank/DDBJ databases">
        <authorList>
            <person name="de Groot N.N."/>
        </authorList>
    </citation>
    <scope>NUCLEOTIDE SEQUENCE [LARGE SCALE GENOMIC DNA]</scope>
    <source>
        <strain evidence="3 4">DSM 527</strain>
    </source>
</reference>
<evidence type="ECO:0000259" key="1">
    <source>
        <dbReference type="Pfam" id="PF00534"/>
    </source>
</evidence>
<evidence type="ECO:0000313" key="4">
    <source>
        <dbReference type="Proteomes" id="UP000199045"/>
    </source>
</evidence>
<organism evidence="3 4">
    <name type="scientific">Chitinophaga filiformis</name>
    <name type="common">Myxococcus filiformis</name>
    <name type="synonym">Flexibacter filiformis</name>
    <dbReference type="NCBI Taxonomy" id="104663"/>
    <lineage>
        <taxon>Bacteria</taxon>
        <taxon>Pseudomonadati</taxon>
        <taxon>Bacteroidota</taxon>
        <taxon>Chitinophagia</taxon>
        <taxon>Chitinophagales</taxon>
        <taxon>Chitinophagaceae</taxon>
        <taxon>Chitinophaga</taxon>
    </lineage>
</organism>
<evidence type="ECO:0000259" key="2">
    <source>
        <dbReference type="Pfam" id="PF13439"/>
    </source>
</evidence>
<dbReference type="NCBIfam" id="TIGR03999">
    <property type="entry name" value="thiol_BshA"/>
    <property type="match status" value="1"/>
</dbReference>
<dbReference type="GO" id="GO:0071793">
    <property type="term" value="P:bacillithiol biosynthetic process"/>
    <property type="evidence" value="ECO:0007669"/>
    <property type="project" value="InterPro"/>
</dbReference>
<evidence type="ECO:0000313" key="3">
    <source>
        <dbReference type="EMBL" id="SDG42370.1"/>
    </source>
</evidence>
<dbReference type="InterPro" id="IPR028098">
    <property type="entry name" value="Glyco_trans_4-like_N"/>
</dbReference>
<dbReference type="AlphaFoldDB" id="A0A1G7U6J9"/>
<accession>A0A1G7U6J9</accession>
<name>A0A1G7U6J9_CHIFI</name>